<dbReference type="Gene3D" id="3.30.160.60">
    <property type="entry name" value="Classic Zinc Finger"/>
    <property type="match status" value="2"/>
</dbReference>
<evidence type="ECO:0000259" key="2">
    <source>
        <dbReference type="PROSITE" id="PS50157"/>
    </source>
</evidence>
<dbReference type="Pfam" id="PF00096">
    <property type="entry name" value="zf-C2H2"/>
    <property type="match status" value="1"/>
</dbReference>
<evidence type="ECO:0000313" key="4">
    <source>
        <dbReference type="Proteomes" id="UP000193642"/>
    </source>
</evidence>
<dbReference type="PROSITE" id="PS50157">
    <property type="entry name" value="ZINC_FINGER_C2H2_2"/>
    <property type="match status" value="2"/>
</dbReference>
<comment type="caution">
    <text evidence="3">The sequence shown here is derived from an EMBL/GenBank/DDBJ whole genome shotgun (WGS) entry which is preliminary data.</text>
</comment>
<organism evidence="3 4">
    <name type="scientific">Rhizoclosmatium globosum</name>
    <dbReference type="NCBI Taxonomy" id="329046"/>
    <lineage>
        <taxon>Eukaryota</taxon>
        <taxon>Fungi</taxon>
        <taxon>Fungi incertae sedis</taxon>
        <taxon>Chytridiomycota</taxon>
        <taxon>Chytridiomycota incertae sedis</taxon>
        <taxon>Chytridiomycetes</taxon>
        <taxon>Chytridiales</taxon>
        <taxon>Chytriomycetaceae</taxon>
        <taxon>Rhizoclosmatium</taxon>
    </lineage>
</organism>
<dbReference type="Proteomes" id="UP000193642">
    <property type="component" value="Unassembled WGS sequence"/>
</dbReference>
<dbReference type="SMART" id="SM00355">
    <property type="entry name" value="ZnF_C2H2"/>
    <property type="match status" value="2"/>
</dbReference>
<evidence type="ECO:0000313" key="3">
    <source>
        <dbReference type="EMBL" id="ORY45667.1"/>
    </source>
</evidence>
<reference evidence="3 4" key="1">
    <citation type="submission" date="2016-07" db="EMBL/GenBank/DDBJ databases">
        <title>Pervasive Adenine N6-methylation of Active Genes in Fungi.</title>
        <authorList>
            <consortium name="DOE Joint Genome Institute"/>
            <person name="Mondo S.J."/>
            <person name="Dannebaum R.O."/>
            <person name="Kuo R.C."/>
            <person name="Labutti K."/>
            <person name="Haridas S."/>
            <person name="Kuo A."/>
            <person name="Salamov A."/>
            <person name="Ahrendt S.R."/>
            <person name="Lipzen A."/>
            <person name="Sullivan W."/>
            <person name="Andreopoulos W.B."/>
            <person name="Clum A."/>
            <person name="Lindquist E."/>
            <person name="Daum C."/>
            <person name="Ramamoorthy G.K."/>
            <person name="Gryganskyi A."/>
            <person name="Culley D."/>
            <person name="Magnuson J.K."/>
            <person name="James T.Y."/>
            <person name="O'Malley M.A."/>
            <person name="Stajich J.E."/>
            <person name="Spatafora J.W."/>
            <person name="Visel A."/>
            <person name="Grigoriev I.V."/>
        </authorList>
    </citation>
    <scope>NUCLEOTIDE SEQUENCE [LARGE SCALE GENOMIC DNA]</scope>
    <source>
        <strain evidence="3 4">JEL800</strain>
    </source>
</reference>
<gene>
    <name evidence="3" type="ORF">BCR33DRAFT_172565</name>
</gene>
<sequence length="122" mass="13914">MPSPSTPGMKWNSPPSYYTCLDCHMAFSSRSHLSRHVLAHNANSRQYTCDVPGCLRAYYRKDALAEHKHSHWRRFNKLYGISGTRPAWEMSCDNSVNGREPLRQGSTFSDSVDKLSIAFLCE</sequence>
<dbReference type="AlphaFoldDB" id="A0A1Y2CFJ4"/>
<keyword evidence="1" id="KW-0862">Zinc</keyword>
<dbReference type="InterPro" id="IPR036236">
    <property type="entry name" value="Znf_C2H2_sf"/>
</dbReference>
<name>A0A1Y2CFJ4_9FUNG</name>
<keyword evidence="1" id="KW-0479">Metal-binding</keyword>
<dbReference type="SUPFAM" id="SSF57667">
    <property type="entry name" value="beta-beta-alpha zinc fingers"/>
    <property type="match status" value="1"/>
</dbReference>
<keyword evidence="1" id="KW-0863">Zinc-finger</keyword>
<feature type="domain" description="C2H2-type" evidence="2">
    <location>
        <begin position="18"/>
        <end position="45"/>
    </location>
</feature>
<evidence type="ECO:0000256" key="1">
    <source>
        <dbReference type="PROSITE-ProRule" id="PRU00042"/>
    </source>
</evidence>
<dbReference type="PROSITE" id="PS00028">
    <property type="entry name" value="ZINC_FINGER_C2H2_1"/>
    <property type="match status" value="2"/>
</dbReference>
<feature type="domain" description="C2H2-type" evidence="2">
    <location>
        <begin position="47"/>
        <end position="71"/>
    </location>
</feature>
<proteinExistence type="predicted"/>
<dbReference type="GO" id="GO:0008270">
    <property type="term" value="F:zinc ion binding"/>
    <property type="evidence" value="ECO:0007669"/>
    <property type="project" value="UniProtKB-KW"/>
</dbReference>
<dbReference type="InterPro" id="IPR013087">
    <property type="entry name" value="Znf_C2H2_type"/>
</dbReference>
<protein>
    <recommendedName>
        <fullName evidence="2">C2H2-type domain-containing protein</fullName>
    </recommendedName>
</protein>
<dbReference type="OrthoDB" id="654211at2759"/>
<dbReference type="EMBL" id="MCGO01000019">
    <property type="protein sequence ID" value="ORY45667.1"/>
    <property type="molecule type" value="Genomic_DNA"/>
</dbReference>
<accession>A0A1Y2CFJ4</accession>
<keyword evidence="4" id="KW-1185">Reference proteome</keyword>